<sequence>MKERLMVTKKIMIYSDKQMAQIMKTRQKAFNLTSEDEIGNVLPYSDDLLRALIHSHADPEKLNLATNTLEQERLLVKVSDNNVF</sequence>
<keyword evidence="2" id="KW-1185">Reference proteome</keyword>
<reference evidence="2" key="1">
    <citation type="journal article" date="2008" name="Nat. Genet.">
        <title>The Pristionchus pacificus genome provides a unique perspective on nematode lifestyle and parasitism.</title>
        <authorList>
            <person name="Dieterich C."/>
            <person name="Clifton S.W."/>
            <person name="Schuster L.N."/>
            <person name="Chinwalla A."/>
            <person name="Delehaunty K."/>
            <person name="Dinkelacker I."/>
            <person name="Fulton L."/>
            <person name="Fulton R."/>
            <person name="Godfrey J."/>
            <person name="Minx P."/>
            <person name="Mitreva M."/>
            <person name="Roeseler W."/>
            <person name="Tian H."/>
            <person name="Witte H."/>
            <person name="Yang S.P."/>
            <person name="Wilson R.K."/>
            <person name="Sommer R.J."/>
        </authorList>
    </citation>
    <scope>NUCLEOTIDE SEQUENCE [LARGE SCALE GENOMIC DNA]</scope>
    <source>
        <strain evidence="2">PS312</strain>
    </source>
</reference>
<protein>
    <submittedName>
        <fullName evidence="1">Uncharacterized protein</fullName>
    </submittedName>
</protein>
<reference evidence="1" key="2">
    <citation type="submission" date="2022-06" db="UniProtKB">
        <authorList>
            <consortium name="EnsemblMetazoa"/>
        </authorList>
    </citation>
    <scope>IDENTIFICATION</scope>
    <source>
        <strain evidence="1">PS312</strain>
    </source>
</reference>
<evidence type="ECO:0000313" key="1">
    <source>
        <dbReference type="EnsemblMetazoa" id="PPA01083.1"/>
    </source>
</evidence>
<proteinExistence type="predicted"/>
<evidence type="ECO:0000313" key="2">
    <source>
        <dbReference type="Proteomes" id="UP000005239"/>
    </source>
</evidence>
<organism evidence="1 2">
    <name type="scientific">Pristionchus pacificus</name>
    <name type="common">Parasitic nematode worm</name>
    <dbReference type="NCBI Taxonomy" id="54126"/>
    <lineage>
        <taxon>Eukaryota</taxon>
        <taxon>Metazoa</taxon>
        <taxon>Ecdysozoa</taxon>
        <taxon>Nematoda</taxon>
        <taxon>Chromadorea</taxon>
        <taxon>Rhabditida</taxon>
        <taxon>Rhabditina</taxon>
        <taxon>Diplogasteromorpha</taxon>
        <taxon>Diplogasteroidea</taxon>
        <taxon>Neodiplogasteridae</taxon>
        <taxon>Pristionchus</taxon>
    </lineage>
</organism>
<accession>A0A8R1Y551</accession>
<gene>
    <name evidence="1" type="primary">WBGene00090637</name>
</gene>
<dbReference type="Proteomes" id="UP000005239">
    <property type="component" value="Unassembled WGS sequence"/>
</dbReference>
<dbReference type="AlphaFoldDB" id="A0A2A6BUA3"/>
<accession>A0A2A6BUA3</accession>
<name>A0A2A6BUA3_PRIPA</name>
<dbReference type="EnsemblMetazoa" id="PPA01083.1">
    <property type="protein sequence ID" value="PPA01083.1"/>
    <property type="gene ID" value="WBGene00090637"/>
</dbReference>